<evidence type="ECO:0000313" key="3">
    <source>
        <dbReference type="Proteomes" id="UP000036503"/>
    </source>
</evidence>
<dbReference type="PATRIC" id="fig|1122219.3.peg.1701"/>
<evidence type="ECO:0000313" key="2">
    <source>
        <dbReference type="EMBL" id="KMO87562.1"/>
    </source>
</evidence>
<dbReference type="Pfam" id="PF13177">
    <property type="entry name" value="DNA_pol3_delta2"/>
    <property type="match status" value="1"/>
</dbReference>
<dbReference type="GO" id="GO:0006261">
    <property type="term" value="P:DNA-templated DNA replication"/>
    <property type="evidence" value="ECO:0007669"/>
    <property type="project" value="TreeGrafter"/>
</dbReference>
<dbReference type="GO" id="GO:0005524">
    <property type="term" value="F:ATP binding"/>
    <property type="evidence" value="ECO:0007669"/>
    <property type="project" value="InterPro"/>
</dbReference>
<dbReference type="InterPro" id="IPR001270">
    <property type="entry name" value="ClpA/B"/>
</dbReference>
<keyword evidence="3" id="KW-1185">Reference proteome</keyword>
<dbReference type="Proteomes" id="UP000036503">
    <property type="component" value="Unassembled WGS sequence"/>
</dbReference>
<dbReference type="Gene3D" id="3.40.50.300">
    <property type="entry name" value="P-loop containing nucleotide triphosphate hydrolases"/>
    <property type="match status" value="1"/>
</dbReference>
<dbReference type="SUPFAM" id="SSF52540">
    <property type="entry name" value="P-loop containing nucleoside triphosphate hydrolases"/>
    <property type="match status" value="1"/>
</dbReference>
<dbReference type="OrthoDB" id="9810148at2"/>
<organism evidence="2 3">
    <name type="scientific">Megasphaera cerevisiae DSM 20462</name>
    <dbReference type="NCBI Taxonomy" id="1122219"/>
    <lineage>
        <taxon>Bacteria</taxon>
        <taxon>Bacillati</taxon>
        <taxon>Bacillota</taxon>
        <taxon>Negativicutes</taxon>
        <taxon>Veillonellales</taxon>
        <taxon>Veillonellaceae</taxon>
        <taxon>Megasphaera</taxon>
    </lineage>
</organism>
<comment type="caution">
    <text evidence="2">The sequence shown here is derived from an EMBL/GenBank/DDBJ whole genome shotgun (WGS) entry which is preliminary data.</text>
</comment>
<evidence type="ECO:0000259" key="1">
    <source>
        <dbReference type="SMART" id="SM00382"/>
    </source>
</evidence>
<dbReference type="PANTHER" id="PTHR11669">
    <property type="entry name" value="REPLICATION FACTOR C / DNA POLYMERASE III GAMMA-TAU SUBUNIT"/>
    <property type="match status" value="1"/>
</dbReference>
<sequence length="330" mass="36681">MDNNTWFDSIIGHEAIKARLIHWQARDRMPHAMIFAGPAGIGKTMMARAIASAMVGRPLFLHEEAKAGQPLESDRDDAYYLAPAGAMLKVDQFRKLQSRLMLQGQAGSSRVCIIDHVETMNTEFANRMLKILEEPPSGVCFILITDQPALLLPTIVSRCTEIFFSPVGDAEMLAGLLRLHGGRAQDYEDAVAWGNGIVRAVFDYLQGTGSDEVRYALDFLRIMGEHACPYAAWLAVSVNLTEGETAEILRWSAMFLRDMAVLRSGAGQSGLRLKRYTDDMMKLLTCWTDTGIFKILSVLDEGMEALVRHVNVHLVWDYVSIQCIKAKGGI</sequence>
<dbReference type="AlphaFoldDB" id="A0A0J6X097"/>
<protein>
    <recommendedName>
        <fullName evidence="1">AAA+ ATPase domain-containing protein</fullName>
    </recommendedName>
</protein>
<dbReference type="CDD" id="cd00009">
    <property type="entry name" value="AAA"/>
    <property type="match status" value="1"/>
</dbReference>
<dbReference type="EMBL" id="LEKT01000004">
    <property type="protein sequence ID" value="KMO87562.1"/>
    <property type="molecule type" value="Genomic_DNA"/>
</dbReference>
<reference evidence="2 3" key="1">
    <citation type="submission" date="2015-06" db="EMBL/GenBank/DDBJ databases">
        <title>Draft genome sequence of beer spoilage bacterium Megasphaera cerevisiae type strain 20462.</title>
        <authorList>
            <person name="Kutumbaka K."/>
            <person name="Pasmowitz J."/>
            <person name="Mategko J."/>
            <person name="Reyes D."/>
            <person name="Friedrich A."/>
            <person name="Han S."/>
            <person name="Martens-Habbena W."/>
            <person name="Neal-McKinney J."/>
            <person name="Janagama H.K."/>
            <person name="Nadala C."/>
            <person name="Samadpour M."/>
        </authorList>
    </citation>
    <scope>NUCLEOTIDE SEQUENCE [LARGE SCALE GENOMIC DNA]</scope>
    <source>
        <strain evidence="2 3">DSM 20462</strain>
    </source>
</reference>
<dbReference type="InterPro" id="IPR003593">
    <property type="entry name" value="AAA+_ATPase"/>
</dbReference>
<name>A0A0J6X097_9FIRM</name>
<dbReference type="STRING" id="39029.BSR42_03275"/>
<gene>
    <name evidence="2" type="ORF">AB840_02300</name>
</gene>
<dbReference type="SMART" id="SM00382">
    <property type="entry name" value="AAA"/>
    <property type="match status" value="1"/>
</dbReference>
<dbReference type="PRINTS" id="PR00300">
    <property type="entry name" value="CLPPROTEASEA"/>
</dbReference>
<dbReference type="PANTHER" id="PTHR11669:SF8">
    <property type="entry name" value="DNA POLYMERASE III SUBUNIT DELTA"/>
    <property type="match status" value="1"/>
</dbReference>
<dbReference type="InterPro" id="IPR027417">
    <property type="entry name" value="P-loop_NTPase"/>
</dbReference>
<proteinExistence type="predicted"/>
<accession>A0A0J6X097</accession>
<dbReference type="RefSeq" id="WP_048513213.1">
    <property type="nucleotide sequence ID" value="NZ_FUXD01000006.1"/>
</dbReference>
<dbReference type="InParanoid" id="A0A0J6X097"/>
<feature type="domain" description="AAA+ ATPase" evidence="1">
    <location>
        <begin position="29"/>
        <end position="168"/>
    </location>
</feature>
<dbReference type="InterPro" id="IPR050238">
    <property type="entry name" value="DNA_Rep/Repair_Clamp_Loader"/>
</dbReference>